<dbReference type="PROSITE" id="PS00670">
    <property type="entry name" value="D_2_HYDROXYACID_DH_2"/>
    <property type="match status" value="1"/>
</dbReference>
<reference evidence="7 8" key="1">
    <citation type="journal article" date="2024" name="Nat. Commun.">
        <title>Phylogenomics reveals the evolutionary origins of lichenization in chlorophyte algae.</title>
        <authorList>
            <person name="Puginier C."/>
            <person name="Libourel C."/>
            <person name="Otte J."/>
            <person name="Skaloud P."/>
            <person name="Haon M."/>
            <person name="Grisel S."/>
            <person name="Petersen M."/>
            <person name="Berrin J.G."/>
            <person name="Delaux P.M."/>
            <person name="Dal Grande F."/>
            <person name="Keller J."/>
        </authorList>
    </citation>
    <scope>NUCLEOTIDE SEQUENCE [LARGE SCALE GENOMIC DNA]</scope>
    <source>
        <strain evidence="7 8">SAG 2043</strain>
    </source>
</reference>
<feature type="binding site" evidence="4">
    <location>
        <begin position="153"/>
        <end position="154"/>
    </location>
    <ligand>
        <name>NAD(+)</name>
        <dbReference type="ChEBI" id="CHEBI:57540"/>
    </ligand>
</feature>
<protein>
    <recommendedName>
        <fullName evidence="4">Formate dehydrogenase, mitochondrial</fullName>
        <shortName evidence="4">FDH</shortName>
        <ecNumber evidence="4">1.17.1.9</ecNumber>
    </recommendedName>
    <alternativeName>
        <fullName evidence="4">NAD-dependent formate dehydrogenase</fullName>
    </alternativeName>
</protein>
<dbReference type="Pfam" id="PF00389">
    <property type="entry name" value="2-Hacid_dh"/>
    <property type="match status" value="1"/>
</dbReference>
<name>A0AAW1P3F3_9CHLO</name>
<dbReference type="SUPFAM" id="SSF52283">
    <property type="entry name" value="Formate/glycerate dehydrogenase catalytic domain-like"/>
    <property type="match status" value="1"/>
</dbReference>
<dbReference type="InterPro" id="IPR006140">
    <property type="entry name" value="D-isomer_DH_NAD-bd"/>
</dbReference>
<evidence type="ECO:0000259" key="5">
    <source>
        <dbReference type="Pfam" id="PF00389"/>
    </source>
</evidence>
<comment type="caution">
    <text evidence="7">The sequence shown here is derived from an EMBL/GenBank/DDBJ whole genome shotgun (WGS) entry which is preliminary data.</text>
</comment>
<feature type="binding site" evidence="4">
    <location>
        <begin position="285"/>
        <end position="288"/>
    </location>
    <ligand>
        <name>NAD(+)</name>
        <dbReference type="ChEBI" id="CHEBI:57540"/>
    </ligand>
</feature>
<keyword evidence="4" id="KW-0496">Mitochondrion</keyword>
<accession>A0AAW1P3F3</accession>
<comment type="subcellular location">
    <subcellularLocation>
        <location evidence="4">Mitochondrion</location>
    </subcellularLocation>
</comment>
<dbReference type="Pfam" id="PF02826">
    <property type="entry name" value="2-Hacid_dh_C"/>
    <property type="match status" value="1"/>
</dbReference>
<dbReference type="HAMAP" id="MF_03210">
    <property type="entry name" value="Formate_dehydrogenase"/>
    <property type="match status" value="1"/>
</dbReference>
<feature type="site" description="Important for catalytic activity" evidence="4">
    <location>
        <position position="285"/>
    </location>
</feature>
<dbReference type="Gene3D" id="3.40.50.720">
    <property type="entry name" value="NAD(P)-binding Rossmann-like Domain"/>
    <property type="match status" value="2"/>
</dbReference>
<evidence type="ECO:0000313" key="8">
    <source>
        <dbReference type="Proteomes" id="UP001489004"/>
    </source>
</evidence>
<dbReference type="GO" id="GO:0042183">
    <property type="term" value="P:formate catabolic process"/>
    <property type="evidence" value="ECO:0007669"/>
    <property type="project" value="UniProtKB-UniRule"/>
</dbReference>
<dbReference type="NCBIfam" id="NF005750">
    <property type="entry name" value="PRK07574.1"/>
    <property type="match status" value="1"/>
</dbReference>
<evidence type="ECO:0000256" key="4">
    <source>
        <dbReference type="HAMAP-Rule" id="MF_03210"/>
    </source>
</evidence>
<dbReference type="GO" id="GO:0005739">
    <property type="term" value="C:mitochondrion"/>
    <property type="evidence" value="ECO:0007669"/>
    <property type="project" value="UniProtKB-SubCell"/>
</dbReference>
<dbReference type="AlphaFoldDB" id="A0AAW1P3F3"/>
<feature type="domain" description="D-isomer specific 2-hydroxyacid dehydrogenase catalytic" evidence="5">
    <location>
        <begin position="12"/>
        <end position="314"/>
    </location>
</feature>
<dbReference type="PANTHER" id="PTHR42938">
    <property type="entry name" value="FORMATE DEHYDROGENASE 1"/>
    <property type="match status" value="1"/>
</dbReference>
<comment type="function">
    <text evidence="4">Catalyzes the NAD(+)-dependent oxidation of formate to carbon dioxide. Involved in the cell stress response.</text>
</comment>
<dbReference type="InterPro" id="IPR029753">
    <property type="entry name" value="D-isomer_DH_CS"/>
</dbReference>
<proteinExistence type="inferred from homology"/>
<feature type="site" description="Important for catalytic activity" evidence="4">
    <location>
        <position position="237"/>
    </location>
</feature>
<dbReference type="InterPro" id="IPR036291">
    <property type="entry name" value="NAD(P)-bd_dom_sf"/>
</dbReference>
<feature type="binding site" evidence="4">
    <location>
        <position position="74"/>
    </location>
    <ligand>
        <name>substrate</name>
    </ligand>
</feature>
<dbReference type="EMBL" id="JALJOR010000018">
    <property type="protein sequence ID" value="KAK9804285.1"/>
    <property type="molecule type" value="Genomic_DNA"/>
</dbReference>
<evidence type="ECO:0000259" key="6">
    <source>
        <dbReference type="Pfam" id="PF02826"/>
    </source>
</evidence>
<feature type="binding site" evidence="4">
    <location>
        <position position="98"/>
    </location>
    <ligand>
        <name>substrate</name>
    </ligand>
</feature>
<comment type="catalytic activity">
    <reaction evidence="1 4">
        <text>formate + NAD(+) = CO2 + NADH</text>
        <dbReference type="Rhea" id="RHEA:15985"/>
        <dbReference type="ChEBI" id="CHEBI:15740"/>
        <dbReference type="ChEBI" id="CHEBI:16526"/>
        <dbReference type="ChEBI" id="CHEBI:57540"/>
        <dbReference type="ChEBI" id="CHEBI:57945"/>
        <dbReference type="EC" id="1.17.1.9"/>
    </reaction>
</comment>
<dbReference type="CDD" id="cd05302">
    <property type="entry name" value="FDH"/>
    <property type="match status" value="1"/>
</dbReference>
<dbReference type="GO" id="GO:0051287">
    <property type="term" value="F:NAD binding"/>
    <property type="evidence" value="ECO:0007669"/>
    <property type="project" value="InterPro"/>
</dbReference>
<evidence type="ECO:0000256" key="2">
    <source>
        <dbReference type="ARBA" id="ARBA00023002"/>
    </source>
</evidence>
<dbReference type="GO" id="GO:0008863">
    <property type="term" value="F:formate dehydrogenase (NAD+) activity"/>
    <property type="evidence" value="ECO:0007669"/>
    <property type="project" value="UniProtKB-UniRule"/>
</dbReference>
<feature type="binding site" evidence="4">
    <location>
        <position position="261"/>
    </location>
    <ligand>
        <name>NAD(+)</name>
        <dbReference type="ChEBI" id="CHEBI:57540"/>
    </ligand>
</feature>
<dbReference type="EC" id="1.17.1.9" evidence="4"/>
<dbReference type="InterPro" id="IPR033689">
    <property type="entry name" value="FDH_NAD-dep"/>
</dbReference>
<evidence type="ECO:0000256" key="1">
    <source>
        <dbReference type="ARBA" id="ARBA00000455"/>
    </source>
</evidence>
<dbReference type="PANTHER" id="PTHR42938:SF9">
    <property type="entry name" value="FORMATE DEHYDROGENASE 1"/>
    <property type="match status" value="1"/>
</dbReference>
<evidence type="ECO:0000256" key="3">
    <source>
        <dbReference type="ARBA" id="ARBA00023027"/>
    </source>
</evidence>
<gene>
    <name evidence="7" type="ORF">WJX72_004788</name>
</gene>
<keyword evidence="2 4" id="KW-0560">Oxidoreductase</keyword>
<keyword evidence="8" id="KW-1185">Reference proteome</keyword>
<dbReference type="GO" id="GO:0016616">
    <property type="term" value="F:oxidoreductase activity, acting on the CH-OH group of donors, NAD or NADP as acceptor"/>
    <property type="evidence" value="ECO:0007669"/>
    <property type="project" value="InterPro"/>
</dbReference>
<organism evidence="7 8">
    <name type="scientific">[Myrmecia] bisecta</name>
    <dbReference type="NCBI Taxonomy" id="41462"/>
    <lineage>
        <taxon>Eukaryota</taxon>
        <taxon>Viridiplantae</taxon>
        <taxon>Chlorophyta</taxon>
        <taxon>core chlorophytes</taxon>
        <taxon>Trebouxiophyceae</taxon>
        <taxon>Trebouxiales</taxon>
        <taxon>Trebouxiaceae</taxon>
        <taxon>Myrmecia</taxon>
    </lineage>
</organism>
<feature type="binding site" evidence="4">
    <location>
        <position position="174"/>
    </location>
    <ligand>
        <name>NAD(+)</name>
        <dbReference type="ChEBI" id="CHEBI:57540"/>
    </ligand>
</feature>
<dbReference type="PROSITE" id="PS00671">
    <property type="entry name" value="D_2_HYDROXYACID_DH_3"/>
    <property type="match status" value="1"/>
</dbReference>
<feature type="domain" description="D-isomer specific 2-hydroxyacid dehydrogenase NAD-binding" evidence="6">
    <location>
        <begin position="107"/>
        <end position="286"/>
    </location>
</feature>
<feature type="binding site" evidence="4">
    <location>
        <begin position="209"/>
        <end position="213"/>
    </location>
    <ligand>
        <name>NAD(+)</name>
        <dbReference type="ChEBI" id="CHEBI:57540"/>
    </ligand>
</feature>
<sequence>MLGCVENELGLRPFLEERGHEFVVTDDKEGPNSELDKHLKDAEVLISTPFHPAYLTKERIAKAPKLKLALTAGIGSDHIDLQAAAEAGITVAEITGSNVVSVAEHVVMMMLTLVRNYMPAYQQVINGEWDVGRIAMKAYDIEGKTIGTVGAGRIGQRVLERLKGFHPGKLLYSDYAQLSSQREKELGATYCKSVEELVSQCDIVTINCPLHKDTEHLFDKAMLGKMKKGSYLVNTARGKICDRDAVAEALKSGHLAGYAGDVWYPQPAPKDHPWRTMPNHAMTPHYSGTTLDAQARYAAGTKEVLRRTFDKEPLNPTDVIVEGGKMAAQYDSSAKERNMDYSKQEWEKLEQDAASIKPAS</sequence>
<dbReference type="SUPFAM" id="SSF51735">
    <property type="entry name" value="NAD(P)-binding Rossmann-fold domains"/>
    <property type="match status" value="1"/>
</dbReference>
<dbReference type="FunFam" id="3.40.50.720:FF:000057">
    <property type="entry name" value="Formate dehydrogenase"/>
    <property type="match status" value="1"/>
</dbReference>
<keyword evidence="3 4" id="KW-0520">NAD</keyword>
<comment type="similarity">
    <text evidence="4">Belongs to the D-isomer specific 2-hydroxyacid dehydrogenase family. FDH subfamily.</text>
</comment>
<comment type="caution">
    <text evidence="4">Lacks conserved residue(s) required for the propagation of feature annotation.</text>
</comment>
<dbReference type="Proteomes" id="UP001489004">
    <property type="component" value="Unassembled WGS sequence"/>
</dbReference>
<feature type="binding site" evidence="4">
    <location>
        <position position="235"/>
    </location>
    <ligand>
        <name>NAD(+)</name>
        <dbReference type="ChEBI" id="CHEBI:57540"/>
    </ligand>
</feature>
<comment type="subunit">
    <text evidence="4">Homodimer.</text>
</comment>
<dbReference type="InterPro" id="IPR006139">
    <property type="entry name" value="D-isomer_2_OHA_DH_cat_dom"/>
</dbReference>
<evidence type="ECO:0000313" key="7">
    <source>
        <dbReference type="EMBL" id="KAK9804285.1"/>
    </source>
</evidence>